<protein>
    <submittedName>
        <fullName evidence="1">Uncharacterized protein</fullName>
    </submittedName>
</protein>
<organism evidence="1 2">
    <name type="scientific">Armillaria ostoyae</name>
    <name type="common">Armillaria root rot fungus</name>
    <dbReference type="NCBI Taxonomy" id="47428"/>
    <lineage>
        <taxon>Eukaryota</taxon>
        <taxon>Fungi</taxon>
        <taxon>Dikarya</taxon>
        <taxon>Basidiomycota</taxon>
        <taxon>Agaricomycotina</taxon>
        <taxon>Agaricomycetes</taxon>
        <taxon>Agaricomycetidae</taxon>
        <taxon>Agaricales</taxon>
        <taxon>Marasmiineae</taxon>
        <taxon>Physalacriaceae</taxon>
        <taxon>Armillaria</taxon>
    </lineage>
</organism>
<dbReference type="EMBL" id="FUEG01000010">
    <property type="protein sequence ID" value="SJL09279.1"/>
    <property type="molecule type" value="Genomic_DNA"/>
</dbReference>
<proteinExistence type="predicted"/>
<name>A0A284RKJ5_ARMOS</name>
<keyword evidence="2" id="KW-1185">Reference proteome</keyword>
<evidence type="ECO:0000313" key="2">
    <source>
        <dbReference type="Proteomes" id="UP000219338"/>
    </source>
</evidence>
<evidence type="ECO:0000313" key="1">
    <source>
        <dbReference type="EMBL" id="SJL09279.1"/>
    </source>
</evidence>
<gene>
    <name evidence="1" type="ORF">ARMOST_12656</name>
</gene>
<accession>A0A284RKJ5</accession>
<dbReference type="AlphaFoldDB" id="A0A284RKJ5"/>
<reference evidence="2" key="1">
    <citation type="journal article" date="2017" name="Nat. Ecol. Evol.">
        <title>Genome expansion and lineage-specific genetic innovations in the forest pathogenic fungi Armillaria.</title>
        <authorList>
            <person name="Sipos G."/>
            <person name="Prasanna A.N."/>
            <person name="Walter M.C."/>
            <person name="O'Connor E."/>
            <person name="Balint B."/>
            <person name="Krizsan K."/>
            <person name="Kiss B."/>
            <person name="Hess J."/>
            <person name="Varga T."/>
            <person name="Slot J."/>
            <person name="Riley R."/>
            <person name="Boka B."/>
            <person name="Rigling D."/>
            <person name="Barry K."/>
            <person name="Lee J."/>
            <person name="Mihaltcheva S."/>
            <person name="LaButti K."/>
            <person name="Lipzen A."/>
            <person name="Waldron R."/>
            <person name="Moloney N.M."/>
            <person name="Sperisen C."/>
            <person name="Kredics L."/>
            <person name="Vagvoelgyi C."/>
            <person name="Patrignani A."/>
            <person name="Fitzpatrick D."/>
            <person name="Nagy I."/>
            <person name="Doyle S."/>
            <person name="Anderson J.B."/>
            <person name="Grigoriev I.V."/>
            <person name="Gueldener U."/>
            <person name="Muensterkoetter M."/>
            <person name="Nagy L.G."/>
        </authorList>
    </citation>
    <scope>NUCLEOTIDE SEQUENCE [LARGE SCALE GENOMIC DNA]</scope>
    <source>
        <strain evidence="2">C18/9</strain>
    </source>
</reference>
<sequence length="129" mass="14173">MVSDSMLSLSTQCAGGNNAGHTIGVPDGAGELPFVAVGSMCSTLRAVLCRSSAENNRLSQRTLVYDLRRIVGEGTGTNSSLRPVHLPTWLPHASFPLPPVPRIWLIFALTRRIDFREAERLGETRRMER</sequence>
<dbReference type="Proteomes" id="UP000219338">
    <property type="component" value="Unassembled WGS sequence"/>
</dbReference>